<keyword evidence="13" id="KW-1185">Reference proteome</keyword>
<evidence type="ECO:0000256" key="7">
    <source>
        <dbReference type="ARBA" id="ARBA00022862"/>
    </source>
</evidence>
<organism evidence="12 13">
    <name type="scientific">Arthroderma benhamiae (strain ATCC MYA-4681 / CBS 112371)</name>
    <name type="common">Trichophyton mentagrophytes</name>
    <dbReference type="NCBI Taxonomy" id="663331"/>
    <lineage>
        <taxon>Eukaryota</taxon>
        <taxon>Fungi</taxon>
        <taxon>Dikarya</taxon>
        <taxon>Ascomycota</taxon>
        <taxon>Pezizomycotina</taxon>
        <taxon>Eurotiomycetes</taxon>
        <taxon>Eurotiomycetidae</taxon>
        <taxon>Onygenales</taxon>
        <taxon>Arthrodermataceae</taxon>
        <taxon>Trichophyton</taxon>
    </lineage>
</organism>
<dbReference type="OMA" id="AQRGFHI"/>
<sequence length="212" mass="21770">MVKAGELSSVASPASSSIPVTLVREFEQDWLSASGSGSGSLPSLSHVPAELTPSCAVVICRAVAVVRGDSNVKGTVTFEQESETAPTTISWNITGHDPNAQRGFHIHQFGDNTNGCTSAGPHFNPFGKTHGAPTDEVRHVGDLGNITTDDQGNAVGSVQDQHIKLIGEHSVVGRTIVCHAGTDDLGKGGNEESLKTGNAGPRPACGVIGIAA</sequence>
<evidence type="ECO:0000256" key="2">
    <source>
        <dbReference type="ARBA" id="ARBA00011738"/>
    </source>
</evidence>
<feature type="domain" description="Superoxide dismutase copper/zinc binding" evidence="11">
    <location>
        <begin position="72"/>
        <end position="208"/>
    </location>
</feature>
<dbReference type="CDD" id="cd00305">
    <property type="entry name" value="Cu-Zn_Superoxide_Dismutase"/>
    <property type="match status" value="1"/>
</dbReference>
<keyword evidence="5 10" id="KW-0479">Metal-binding</keyword>
<reference evidence="13" key="1">
    <citation type="journal article" date="2011" name="Genome Biol.">
        <title>Comparative and functional genomics provide insights into the pathogenicity of dermatophytic fungi.</title>
        <authorList>
            <person name="Burmester A."/>
            <person name="Shelest E."/>
            <person name="Gloeckner G."/>
            <person name="Heddergott C."/>
            <person name="Schindler S."/>
            <person name="Staib P."/>
            <person name="Heidel A."/>
            <person name="Felder M."/>
            <person name="Petzold A."/>
            <person name="Szafranski K."/>
            <person name="Feuermann M."/>
            <person name="Pedruzzi I."/>
            <person name="Priebe S."/>
            <person name="Groth M."/>
            <person name="Winkler R."/>
            <person name="Li W."/>
            <person name="Kniemeyer O."/>
            <person name="Schroeckh V."/>
            <person name="Hertweck C."/>
            <person name="Hube B."/>
            <person name="White T.C."/>
            <person name="Platzer M."/>
            <person name="Guthke R."/>
            <person name="Heitman J."/>
            <person name="Woestemeyer J."/>
            <person name="Zipfel P.F."/>
            <person name="Monod M."/>
            <person name="Brakhage A.A."/>
        </authorList>
    </citation>
    <scope>NUCLEOTIDE SEQUENCE [LARGE SCALE GENOMIC DNA]</scope>
    <source>
        <strain evidence="13">ATCC MYA-4681 / CBS 112371</strain>
    </source>
</reference>
<evidence type="ECO:0000256" key="1">
    <source>
        <dbReference type="ARBA" id="ARBA00010457"/>
    </source>
</evidence>
<dbReference type="InterPro" id="IPR036423">
    <property type="entry name" value="SOD-like_Cu/Zn_dom_sf"/>
</dbReference>
<proteinExistence type="inferred from homology"/>
<dbReference type="FunFam" id="2.60.40.200:FF:000001">
    <property type="entry name" value="Superoxide dismutase [Cu-Zn]"/>
    <property type="match status" value="1"/>
</dbReference>
<dbReference type="EC" id="1.15.1.1" evidence="3 10"/>
<dbReference type="Gene3D" id="2.60.40.200">
    <property type="entry name" value="Superoxide dismutase, copper/zinc binding domain"/>
    <property type="match status" value="1"/>
</dbReference>
<evidence type="ECO:0000259" key="11">
    <source>
        <dbReference type="Pfam" id="PF00080"/>
    </source>
</evidence>
<comment type="subunit">
    <text evidence="2">Homodimer.</text>
</comment>
<evidence type="ECO:0000256" key="8">
    <source>
        <dbReference type="ARBA" id="ARBA00023002"/>
    </source>
</evidence>
<dbReference type="SUPFAM" id="SSF49329">
    <property type="entry name" value="Cu,Zn superoxide dismutase-like"/>
    <property type="match status" value="1"/>
</dbReference>
<comment type="function">
    <text evidence="10">Destroys radicals which are normally produced within the cells and which are toxic to biological systems.</text>
</comment>
<evidence type="ECO:0000256" key="9">
    <source>
        <dbReference type="ARBA" id="ARBA00023008"/>
    </source>
</evidence>
<dbReference type="Pfam" id="PF00080">
    <property type="entry name" value="Sod_Cu"/>
    <property type="match status" value="1"/>
</dbReference>
<evidence type="ECO:0000313" key="13">
    <source>
        <dbReference type="Proteomes" id="UP000008866"/>
    </source>
</evidence>
<keyword evidence="7" id="KW-0049">Antioxidant</keyword>
<dbReference type="PROSITE" id="PS00332">
    <property type="entry name" value="SOD_CU_ZN_2"/>
    <property type="match status" value="1"/>
</dbReference>
<keyword evidence="9 10" id="KW-0186">Copper</keyword>
<dbReference type="EMBL" id="ABSU01000016">
    <property type="protein sequence ID" value="EFE32251.1"/>
    <property type="molecule type" value="Genomic_DNA"/>
</dbReference>
<dbReference type="Proteomes" id="UP000008866">
    <property type="component" value="Unassembled WGS sequence"/>
</dbReference>
<dbReference type="GO" id="GO:0005507">
    <property type="term" value="F:copper ion binding"/>
    <property type="evidence" value="ECO:0007669"/>
    <property type="project" value="InterPro"/>
</dbReference>
<dbReference type="PANTHER" id="PTHR10003">
    <property type="entry name" value="SUPEROXIDE DISMUTASE CU-ZN -RELATED"/>
    <property type="match status" value="1"/>
</dbReference>
<dbReference type="GeneID" id="9522969"/>
<comment type="caution">
    <text evidence="12">The sequence shown here is derived from an EMBL/GenBank/DDBJ whole genome shotgun (WGS) entry which is preliminary data.</text>
</comment>
<keyword evidence="8 10" id="KW-0560">Oxidoreductase</keyword>
<comment type="cofactor">
    <cofactor evidence="10">
        <name>Cu cation</name>
        <dbReference type="ChEBI" id="CHEBI:23378"/>
    </cofactor>
    <text evidence="10">Binds 1 copper ion per subunit.</text>
</comment>
<dbReference type="AlphaFoldDB" id="D4AX46"/>
<dbReference type="InterPro" id="IPR018152">
    <property type="entry name" value="SOD_Cu/Zn_BS"/>
</dbReference>
<dbReference type="HOGENOM" id="CLU_056632_9_0_1"/>
<gene>
    <name evidence="12" type="ORF">ARB_00773</name>
</gene>
<evidence type="ECO:0000256" key="10">
    <source>
        <dbReference type="RuleBase" id="RU000393"/>
    </source>
</evidence>
<dbReference type="PROSITE" id="PS00087">
    <property type="entry name" value="SOD_CU_ZN_1"/>
    <property type="match status" value="1"/>
</dbReference>
<comment type="catalytic activity">
    <reaction evidence="10">
        <text>2 superoxide + 2 H(+) = H2O2 + O2</text>
        <dbReference type="Rhea" id="RHEA:20696"/>
        <dbReference type="ChEBI" id="CHEBI:15378"/>
        <dbReference type="ChEBI" id="CHEBI:15379"/>
        <dbReference type="ChEBI" id="CHEBI:16240"/>
        <dbReference type="ChEBI" id="CHEBI:18421"/>
        <dbReference type="EC" id="1.15.1.1"/>
    </reaction>
</comment>
<dbReference type="STRING" id="663331.D4AX46"/>
<dbReference type="PRINTS" id="PR00068">
    <property type="entry name" value="CUZNDISMTASE"/>
</dbReference>
<dbReference type="KEGG" id="abe:ARB_00773"/>
<name>D4AX46_ARTBC</name>
<dbReference type="eggNOG" id="KOG0441">
    <property type="taxonomic scope" value="Eukaryota"/>
</dbReference>
<protein>
    <recommendedName>
        <fullName evidence="4 10">Superoxide dismutase [Cu-Zn]</fullName>
        <ecNumber evidence="3 10">1.15.1.1</ecNumber>
    </recommendedName>
</protein>
<dbReference type="InterPro" id="IPR024134">
    <property type="entry name" value="SOD_Cu/Zn_/chaperone"/>
</dbReference>
<evidence type="ECO:0000256" key="4">
    <source>
        <dbReference type="ARBA" id="ARBA00020928"/>
    </source>
</evidence>
<comment type="similarity">
    <text evidence="1 10">Belongs to the Cu-Zn superoxide dismutase family.</text>
</comment>
<accession>D4AX46</accession>
<comment type="cofactor">
    <cofactor evidence="10">
        <name>Zn(2+)</name>
        <dbReference type="ChEBI" id="CHEBI:29105"/>
    </cofactor>
    <text evidence="10">Binds 1 zinc ion per subunit.</text>
</comment>
<evidence type="ECO:0000256" key="6">
    <source>
        <dbReference type="ARBA" id="ARBA00022833"/>
    </source>
</evidence>
<evidence type="ECO:0000313" key="12">
    <source>
        <dbReference type="EMBL" id="EFE32251.1"/>
    </source>
</evidence>
<dbReference type="GO" id="GO:0004784">
    <property type="term" value="F:superoxide dismutase activity"/>
    <property type="evidence" value="ECO:0007669"/>
    <property type="project" value="UniProtKB-EC"/>
</dbReference>
<dbReference type="RefSeq" id="XP_003012891.1">
    <property type="nucleotide sequence ID" value="XM_003012845.1"/>
</dbReference>
<keyword evidence="6 10" id="KW-0862">Zinc</keyword>
<dbReference type="InterPro" id="IPR001424">
    <property type="entry name" value="SOD_Cu_Zn_dom"/>
</dbReference>
<evidence type="ECO:0000256" key="3">
    <source>
        <dbReference type="ARBA" id="ARBA00012682"/>
    </source>
</evidence>
<evidence type="ECO:0000256" key="5">
    <source>
        <dbReference type="ARBA" id="ARBA00022723"/>
    </source>
</evidence>